<keyword evidence="1" id="KW-0812">Transmembrane</keyword>
<feature type="transmembrane region" description="Helical" evidence="1">
    <location>
        <begin position="12"/>
        <end position="30"/>
    </location>
</feature>
<evidence type="ECO:0000313" key="3">
    <source>
        <dbReference type="Proteomes" id="UP000652198"/>
    </source>
</evidence>
<name>A0ABX2BR34_9BURK</name>
<dbReference type="EMBL" id="WOEY01000076">
    <property type="protein sequence ID" value="NPT43359.1"/>
    <property type="molecule type" value="Genomic_DNA"/>
</dbReference>
<dbReference type="Proteomes" id="UP000652198">
    <property type="component" value="Unassembled WGS sequence"/>
</dbReference>
<evidence type="ECO:0000313" key="2">
    <source>
        <dbReference type="EMBL" id="NPT43359.1"/>
    </source>
</evidence>
<keyword evidence="3" id="KW-1185">Reference proteome</keyword>
<keyword evidence="1" id="KW-1133">Transmembrane helix</keyword>
<keyword evidence="1" id="KW-0472">Membrane</keyword>
<reference evidence="2 3" key="1">
    <citation type="submission" date="2019-11" db="EMBL/GenBank/DDBJ databases">
        <title>Metabolism of dissolved organic matter in forest soils.</title>
        <authorList>
            <person name="Cyle K.T."/>
            <person name="Wilhelm R.C."/>
            <person name="Martinez C.E."/>
        </authorList>
    </citation>
    <scope>NUCLEOTIDE SEQUENCE [LARGE SCALE GENOMIC DNA]</scope>
    <source>
        <strain evidence="2 3">1N</strain>
    </source>
</reference>
<accession>A0ABX2BR34</accession>
<sequence>MTYPPPKISSHKPGYVLVCAVLSLIAASRLGDYTNKDISREYDDVRAMGDRR</sequence>
<protein>
    <submittedName>
        <fullName evidence="2">Uncharacterized protein</fullName>
    </submittedName>
</protein>
<comment type="caution">
    <text evidence="2">The sequence shown here is derived from an EMBL/GenBank/DDBJ whole genome shotgun (WGS) entry which is preliminary data.</text>
</comment>
<proteinExistence type="predicted"/>
<dbReference type="RefSeq" id="WP_172312501.1">
    <property type="nucleotide sequence ID" value="NZ_WOEY01000076.1"/>
</dbReference>
<evidence type="ECO:0000256" key="1">
    <source>
        <dbReference type="SAM" id="Phobius"/>
    </source>
</evidence>
<organism evidence="2 3">
    <name type="scientific">Paraburkholderia solitsugae</name>
    <dbReference type="NCBI Taxonomy" id="2675748"/>
    <lineage>
        <taxon>Bacteria</taxon>
        <taxon>Pseudomonadati</taxon>
        <taxon>Pseudomonadota</taxon>
        <taxon>Betaproteobacteria</taxon>
        <taxon>Burkholderiales</taxon>
        <taxon>Burkholderiaceae</taxon>
        <taxon>Paraburkholderia</taxon>
    </lineage>
</organism>
<gene>
    <name evidence="2" type="ORF">GNZ12_19010</name>
</gene>